<name>M2XBX8_9PSEU</name>
<dbReference type="PATRIC" id="fig|1284240.4.peg.3761"/>
<evidence type="ECO:0000313" key="1">
    <source>
        <dbReference type="EMBL" id="EME58601.1"/>
    </source>
</evidence>
<dbReference type="EMBL" id="AOHO01000055">
    <property type="protein sequence ID" value="EME58601.1"/>
    <property type="molecule type" value="Genomic_DNA"/>
</dbReference>
<comment type="caution">
    <text evidence="1">The sequence shown here is derived from an EMBL/GenBank/DDBJ whole genome shotgun (WGS) entry which is preliminary data.</text>
</comment>
<accession>M2XBX8</accession>
<dbReference type="Proteomes" id="UP000054226">
    <property type="component" value="Unassembled WGS sequence"/>
</dbReference>
<proteinExistence type="predicted"/>
<dbReference type="AlphaFoldDB" id="M2XBX8"/>
<gene>
    <name evidence="1" type="ORF">H074_18518</name>
</gene>
<protein>
    <submittedName>
        <fullName evidence="1">Uncharacterized protein</fullName>
    </submittedName>
</protein>
<reference evidence="1 2" key="1">
    <citation type="journal article" date="2013" name="Genome Announc.">
        <title>Draft Genome Sequence of Amycolatopsis decaplanina Strain DSM 44594T.</title>
        <authorList>
            <person name="Kaur N."/>
            <person name="Kumar S."/>
            <person name="Bala M."/>
            <person name="Raghava G.P."/>
            <person name="Mayilraj S."/>
        </authorList>
    </citation>
    <scope>NUCLEOTIDE SEQUENCE [LARGE SCALE GENOMIC DNA]</scope>
    <source>
        <strain evidence="1 2">DSM 44594</strain>
    </source>
</reference>
<sequence>MTHSSNLDHMLATARAYRDFYGWPTSVDHATGQVVLTVSGEVSAIVARKELGEAAQSLLAIRMLAGPAVELPGGDCVFLTGPRCDLGPATVADLERLGVRLRDRGSLIPLPPSGNGDDAVRWLCGPKPTRPLPPCAAVIGALRASSAMCPA</sequence>
<evidence type="ECO:0000313" key="2">
    <source>
        <dbReference type="Proteomes" id="UP000054226"/>
    </source>
</evidence>
<organism evidence="1 2">
    <name type="scientific">Amycolatopsis decaplanina DSM 44594</name>
    <dbReference type="NCBI Taxonomy" id="1284240"/>
    <lineage>
        <taxon>Bacteria</taxon>
        <taxon>Bacillati</taxon>
        <taxon>Actinomycetota</taxon>
        <taxon>Actinomycetes</taxon>
        <taxon>Pseudonocardiales</taxon>
        <taxon>Pseudonocardiaceae</taxon>
        <taxon>Amycolatopsis</taxon>
    </lineage>
</organism>
<keyword evidence="2" id="KW-1185">Reference proteome</keyword>